<feature type="active site" evidence="4">
    <location>
        <position position="11"/>
    </location>
</feature>
<dbReference type="SUPFAM" id="SSF53774">
    <property type="entry name" value="Glutaminase/Asparaginase"/>
    <property type="match status" value="1"/>
</dbReference>
<dbReference type="PROSITE" id="PS00144">
    <property type="entry name" value="ASN_GLN_ASE_1"/>
    <property type="match status" value="1"/>
</dbReference>
<dbReference type="PANTHER" id="PTHR11707">
    <property type="entry name" value="L-ASPARAGINASE"/>
    <property type="match status" value="1"/>
</dbReference>
<dbReference type="Gene3D" id="3.40.50.40">
    <property type="match status" value="1"/>
</dbReference>
<dbReference type="EC" id="3.5.1.1" evidence="2"/>
<dbReference type="InterPro" id="IPR040919">
    <property type="entry name" value="Asparaginase_C"/>
</dbReference>
<evidence type="ECO:0000256" key="1">
    <source>
        <dbReference type="ARBA" id="ARBA00010518"/>
    </source>
</evidence>
<evidence type="ECO:0000259" key="6">
    <source>
        <dbReference type="Pfam" id="PF17763"/>
    </source>
</evidence>
<dbReference type="InterPro" id="IPR027473">
    <property type="entry name" value="L-asparaginase_C"/>
</dbReference>
<comment type="similarity">
    <text evidence="1">Belongs to the asparaginase 1 family.</text>
</comment>
<reference evidence="7 8" key="1">
    <citation type="submission" date="2020-10" db="EMBL/GenBank/DDBJ databases">
        <title>Complete genome sequence of Corynebacterium jeddahense DSM 45997, type strain of Corynebacterium jeddahense.</title>
        <authorList>
            <person name="Busche T."/>
            <person name="Kalinowski J."/>
            <person name="Ruckert C."/>
        </authorList>
    </citation>
    <scope>NUCLEOTIDE SEQUENCE [LARGE SCALE GENOMIC DNA]</scope>
    <source>
        <strain evidence="7 8">DSM 45997</strain>
    </source>
</reference>
<keyword evidence="3 7" id="KW-0378">Hydrolase</keyword>
<dbReference type="Proteomes" id="UP001218071">
    <property type="component" value="Chromosome"/>
</dbReference>
<evidence type="ECO:0000256" key="3">
    <source>
        <dbReference type="ARBA" id="ARBA00022801"/>
    </source>
</evidence>
<dbReference type="Pfam" id="PF00710">
    <property type="entry name" value="Asparaginase"/>
    <property type="match status" value="1"/>
</dbReference>
<dbReference type="RefSeq" id="WP_273657471.1">
    <property type="nucleotide sequence ID" value="NZ_CP063194.1"/>
</dbReference>
<dbReference type="InterPro" id="IPR037152">
    <property type="entry name" value="L-asparaginase_N_sf"/>
</dbReference>
<sequence length="297" mass="29651">MHVMVISTGGTIACTAGSDGALVPTLTAAELVAQSATVHEVRGVDANRIDSSSATLADLDRLREAVRTSLLDASVAGVVVTHGTDSLAETALGLDLVHRDPRPVILTGAMRPADDAAPDGPANLRGAIEAAAHPQRAGVHIHFDGATLPARGVMKVATTAHDAFALASPRPLPRPMPVPAAPLAGLDVPIVRAWAGADGRLVEAVRDADGVILEALGSGNVSSEMGESVAALLRRGTPVVVASSVPHGDVSFSYGGAGGGSTLGALGAIPAGYLSAGQARVALATALATGVDPRSLL</sequence>
<dbReference type="InterPro" id="IPR036152">
    <property type="entry name" value="Asp/glu_Ase-like_sf"/>
</dbReference>
<dbReference type="InterPro" id="IPR027474">
    <property type="entry name" value="L-asparaginase_N"/>
</dbReference>
<dbReference type="InterPro" id="IPR020827">
    <property type="entry name" value="Asparaginase/glutaminase_AS1"/>
</dbReference>
<evidence type="ECO:0000259" key="5">
    <source>
        <dbReference type="Pfam" id="PF00710"/>
    </source>
</evidence>
<organism evidence="7 8">
    <name type="scientific">Corynebacterium jeddahense</name>
    <dbReference type="NCBI Taxonomy" id="1414719"/>
    <lineage>
        <taxon>Bacteria</taxon>
        <taxon>Bacillati</taxon>
        <taxon>Actinomycetota</taxon>
        <taxon>Actinomycetes</taxon>
        <taxon>Mycobacteriales</taxon>
        <taxon>Corynebacteriaceae</taxon>
        <taxon>Corynebacterium</taxon>
    </lineage>
</organism>
<proteinExistence type="inferred from homology"/>
<dbReference type="GO" id="GO:0004067">
    <property type="term" value="F:asparaginase activity"/>
    <property type="evidence" value="ECO:0007669"/>
    <property type="project" value="UniProtKB-EC"/>
</dbReference>
<dbReference type="EMBL" id="CP063194">
    <property type="protein sequence ID" value="WCZ39230.1"/>
    <property type="molecule type" value="Genomic_DNA"/>
</dbReference>
<dbReference type="CDD" id="cd08964">
    <property type="entry name" value="L-asparaginase_II"/>
    <property type="match status" value="1"/>
</dbReference>
<evidence type="ECO:0000256" key="4">
    <source>
        <dbReference type="PROSITE-ProRule" id="PRU10099"/>
    </source>
</evidence>
<evidence type="ECO:0000313" key="7">
    <source>
        <dbReference type="EMBL" id="WCZ39230.1"/>
    </source>
</evidence>
<dbReference type="SMART" id="SM00870">
    <property type="entry name" value="Asparaginase"/>
    <property type="match status" value="1"/>
</dbReference>
<dbReference type="PIRSF" id="PIRSF001220">
    <property type="entry name" value="L-ASNase_gatD"/>
    <property type="match status" value="1"/>
</dbReference>
<evidence type="ECO:0000256" key="2">
    <source>
        <dbReference type="ARBA" id="ARBA00012920"/>
    </source>
</evidence>
<accession>A0ABY7UKN6</accession>
<dbReference type="PIRSF" id="PIRSF500176">
    <property type="entry name" value="L_ASNase"/>
    <property type="match status" value="1"/>
</dbReference>
<dbReference type="SFLD" id="SFLDS00057">
    <property type="entry name" value="Glutaminase/Asparaginase"/>
    <property type="match status" value="1"/>
</dbReference>
<dbReference type="InterPro" id="IPR004550">
    <property type="entry name" value="AsnASE_II"/>
</dbReference>
<dbReference type="InterPro" id="IPR006034">
    <property type="entry name" value="Asparaginase/glutaminase-like"/>
</dbReference>
<dbReference type="Pfam" id="PF17763">
    <property type="entry name" value="Asparaginase_C"/>
    <property type="match status" value="1"/>
</dbReference>
<dbReference type="PANTHER" id="PTHR11707:SF28">
    <property type="entry name" value="60 KDA LYSOPHOSPHOLIPASE"/>
    <property type="match status" value="1"/>
</dbReference>
<feature type="domain" description="L-asparaginase N-terminal" evidence="5">
    <location>
        <begin position="2"/>
        <end position="167"/>
    </location>
</feature>
<keyword evidence="8" id="KW-1185">Reference proteome</keyword>
<feature type="domain" description="Asparaginase/glutaminase C-terminal" evidence="6">
    <location>
        <begin position="188"/>
        <end position="294"/>
    </location>
</feature>
<dbReference type="Gene3D" id="3.40.50.1170">
    <property type="entry name" value="L-asparaginase, N-terminal domain"/>
    <property type="match status" value="1"/>
</dbReference>
<dbReference type="PRINTS" id="PR00139">
    <property type="entry name" value="ASNGLNASE"/>
</dbReference>
<evidence type="ECO:0000313" key="8">
    <source>
        <dbReference type="Proteomes" id="UP001218071"/>
    </source>
</evidence>
<dbReference type="PROSITE" id="PS51732">
    <property type="entry name" value="ASN_GLN_ASE_3"/>
    <property type="match status" value="1"/>
</dbReference>
<protein>
    <recommendedName>
        <fullName evidence="2">asparaginase</fullName>
        <ecNumber evidence="2">3.5.1.1</ecNumber>
    </recommendedName>
</protein>
<gene>
    <name evidence="7" type="primary">ansB</name>
    <name evidence="7" type="ORF">CJEDD_08185</name>
</gene>
<name>A0ABY7UKN6_9CORY</name>